<keyword evidence="2" id="KW-1185">Reference proteome</keyword>
<accession>A0AAE0A5X0</accession>
<dbReference type="AlphaFoldDB" id="A0AAE0A5X0"/>
<dbReference type="EMBL" id="JANJYJ010000006">
    <property type="protein sequence ID" value="KAK3204621.1"/>
    <property type="molecule type" value="Genomic_DNA"/>
</dbReference>
<dbReference type="Proteomes" id="UP001281410">
    <property type="component" value="Unassembled WGS sequence"/>
</dbReference>
<sequence length="128" mass="14135">MDTGFRQLINFPSLRISRNSSNSNASWRETTSFVEDHHDLRYISLKDIILNSSSPTCYSTNLLEGGSDFINSSNISIRNELVKRAASAYIQSSTILNVALTSKFVKSANNPLLERRGEVLMSGSASNS</sequence>
<proteinExistence type="predicted"/>
<evidence type="ECO:0000313" key="1">
    <source>
        <dbReference type="EMBL" id="KAK3204621.1"/>
    </source>
</evidence>
<dbReference type="PANTHER" id="PTHR34569">
    <property type="entry name" value="EXPRESSED PROTEIN"/>
    <property type="match status" value="1"/>
</dbReference>
<dbReference type="PANTHER" id="PTHR34569:SF17">
    <property type="entry name" value="UBIQUITIN-PROTEIN LIGASE ARKADIA-A, PUTATIVE-RELATED"/>
    <property type="match status" value="1"/>
</dbReference>
<comment type="caution">
    <text evidence="1">The sequence shown here is derived from an EMBL/GenBank/DDBJ whole genome shotgun (WGS) entry which is preliminary data.</text>
</comment>
<evidence type="ECO:0000313" key="2">
    <source>
        <dbReference type="Proteomes" id="UP001281410"/>
    </source>
</evidence>
<organism evidence="1 2">
    <name type="scientific">Dipteronia sinensis</name>
    <dbReference type="NCBI Taxonomy" id="43782"/>
    <lineage>
        <taxon>Eukaryota</taxon>
        <taxon>Viridiplantae</taxon>
        <taxon>Streptophyta</taxon>
        <taxon>Embryophyta</taxon>
        <taxon>Tracheophyta</taxon>
        <taxon>Spermatophyta</taxon>
        <taxon>Magnoliopsida</taxon>
        <taxon>eudicotyledons</taxon>
        <taxon>Gunneridae</taxon>
        <taxon>Pentapetalae</taxon>
        <taxon>rosids</taxon>
        <taxon>malvids</taxon>
        <taxon>Sapindales</taxon>
        <taxon>Sapindaceae</taxon>
        <taxon>Hippocastanoideae</taxon>
        <taxon>Acereae</taxon>
        <taxon>Dipteronia</taxon>
    </lineage>
</organism>
<reference evidence="1" key="1">
    <citation type="journal article" date="2023" name="Plant J.">
        <title>Genome sequences and population genomics provide insights into the demographic history, inbreeding, and mutation load of two 'living fossil' tree species of Dipteronia.</title>
        <authorList>
            <person name="Feng Y."/>
            <person name="Comes H.P."/>
            <person name="Chen J."/>
            <person name="Zhu S."/>
            <person name="Lu R."/>
            <person name="Zhang X."/>
            <person name="Li P."/>
            <person name="Qiu J."/>
            <person name="Olsen K.M."/>
            <person name="Qiu Y."/>
        </authorList>
    </citation>
    <scope>NUCLEOTIDE SEQUENCE</scope>
    <source>
        <strain evidence="1">NBL</strain>
    </source>
</reference>
<protein>
    <submittedName>
        <fullName evidence="1">Uncharacterized protein</fullName>
    </submittedName>
</protein>
<gene>
    <name evidence="1" type="ORF">Dsin_018667</name>
</gene>
<name>A0AAE0A5X0_9ROSI</name>